<dbReference type="Pfam" id="PF00665">
    <property type="entry name" value="rve"/>
    <property type="match status" value="1"/>
</dbReference>
<name>F5LB72_CALTT</name>
<dbReference type="InterPro" id="IPR050900">
    <property type="entry name" value="Transposase_IS3/IS150/IS904"/>
</dbReference>
<accession>F5LB72</accession>
<organism evidence="3 4">
    <name type="scientific">Caldalkalibacillus thermarum (strain TA2.A1)</name>
    <dbReference type="NCBI Taxonomy" id="986075"/>
    <lineage>
        <taxon>Bacteria</taxon>
        <taxon>Bacillati</taxon>
        <taxon>Bacillota</taxon>
        <taxon>Bacilli</taxon>
        <taxon>Bacillales</taxon>
        <taxon>Bacillaceae</taxon>
        <taxon>Caldalkalibacillus</taxon>
    </lineage>
</organism>
<evidence type="ECO:0000259" key="2">
    <source>
        <dbReference type="PROSITE" id="PS50994"/>
    </source>
</evidence>
<dbReference type="InterPro" id="IPR036397">
    <property type="entry name" value="RNaseH_sf"/>
</dbReference>
<evidence type="ECO:0000256" key="1">
    <source>
        <dbReference type="ARBA" id="ARBA00002286"/>
    </source>
</evidence>
<dbReference type="Pfam" id="PF13333">
    <property type="entry name" value="rve_2"/>
    <property type="match status" value="1"/>
</dbReference>
<gene>
    <name evidence="3" type="ORF">CathTA2_0061</name>
</gene>
<protein>
    <submittedName>
        <fullName evidence="3">Integrase catalytic region</fullName>
    </submittedName>
</protein>
<dbReference type="SUPFAM" id="SSF53098">
    <property type="entry name" value="Ribonuclease H-like"/>
    <property type="match status" value="1"/>
</dbReference>
<comment type="function">
    <text evidence="1">Involved in the transposition of the insertion sequence.</text>
</comment>
<reference evidence="3 4" key="1">
    <citation type="journal article" date="2011" name="J. Bacteriol.">
        <title>Draft genome sequence of the thermoalkaliphilic Caldalkalibacillus thermarum strain TA2.A1.</title>
        <authorList>
            <person name="Kalamorz F."/>
            <person name="Keis S."/>
            <person name="McMillan D.G."/>
            <person name="Olsson K."/>
            <person name="Stanton J.A."/>
            <person name="Stockwell P."/>
            <person name="Black M.A."/>
            <person name="Klingeman D.M."/>
            <person name="Land M.L."/>
            <person name="Han C.S."/>
            <person name="Martin S.L."/>
            <person name="Becher S.A."/>
            <person name="Peddie C.J."/>
            <person name="Morgan H.W."/>
            <person name="Matthies D."/>
            <person name="Preiss L."/>
            <person name="Meier T."/>
            <person name="Brown S.D."/>
            <person name="Cook G.M."/>
        </authorList>
    </citation>
    <scope>NUCLEOTIDE SEQUENCE [LARGE SCALE GENOMIC DNA]</scope>
    <source>
        <strain evidence="3 4">TA2.A1</strain>
    </source>
</reference>
<evidence type="ECO:0000313" key="3">
    <source>
        <dbReference type="EMBL" id="EGL81410.1"/>
    </source>
</evidence>
<dbReference type="InterPro" id="IPR048020">
    <property type="entry name" value="Transpos_IS3"/>
</dbReference>
<dbReference type="InterPro" id="IPR025948">
    <property type="entry name" value="HTH-like_dom"/>
</dbReference>
<feature type="domain" description="Integrase catalytic" evidence="2">
    <location>
        <begin position="102"/>
        <end position="281"/>
    </location>
</feature>
<dbReference type="GO" id="GO:0003676">
    <property type="term" value="F:nucleic acid binding"/>
    <property type="evidence" value="ECO:0007669"/>
    <property type="project" value="InterPro"/>
</dbReference>
<dbReference type="PROSITE" id="PS50994">
    <property type="entry name" value="INTEGRASE"/>
    <property type="match status" value="1"/>
</dbReference>
<dbReference type="RefSeq" id="WP_007506584.1">
    <property type="nucleotide sequence ID" value="NZ_AFCE01000214.1"/>
</dbReference>
<dbReference type="GO" id="GO:0015074">
    <property type="term" value="P:DNA integration"/>
    <property type="evidence" value="ECO:0007669"/>
    <property type="project" value="InterPro"/>
</dbReference>
<proteinExistence type="predicted"/>
<dbReference type="Proteomes" id="UP000010716">
    <property type="component" value="Unassembled WGS sequence"/>
</dbReference>
<dbReference type="Gene3D" id="3.30.420.10">
    <property type="entry name" value="Ribonuclease H-like superfamily/Ribonuclease H"/>
    <property type="match status" value="1"/>
</dbReference>
<comment type="caution">
    <text evidence="3">The sequence shown here is derived from an EMBL/GenBank/DDBJ whole genome shotgun (WGS) entry which is preliminary data.</text>
</comment>
<dbReference type="AlphaFoldDB" id="F5LB72"/>
<dbReference type="EMBL" id="AFCE01000214">
    <property type="protein sequence ID" value="EGL81410.1"/>
    <property type="molecule type" value="Genomic_DNA"/>
</dbReference>
<sequence>MLKIIGIARSTYYYRKYYRVKEKTVSEGRPAPGYSYNHKGIKVSDEQIKAWLLDLVAHEGQSYGYHKLTMVLRRQCQLIINKKKVYRLCKELGILRPQREKQNKPPKRVARNKVITDSNQLWETDIKYGFIEGEQRFFFLLSYIDVYDRTVIDFHIGLSCQAEDAVRALQRALLKRQLFNREHELIIRSDNGPQYISQRFHQGCATLKVEHERIPPKMPNMNAHIEAFHRILQDECLDRMVFDTYQEAYKAVTEFIRFYNKQRIHSSIHYLAPETFYEQNRRGLIPIQEVRV</sequence>
<dbReference type="InterPro" id="IPR001584">
    <property type="entry name" value="Integrase_cat-core"/>
</dbReference>
<evidence type="ECO:0000313" key="4">
    <source>
        <dbReference type="Proteomes" id="UP000010716"/>
    </source>
</evidence>
<dbReference type="NCBIfam" id="NF033516">
    <property type="entry name" value="transpos_IS3"/>
    <property type="match status" value="1"/>
</dbReference>
<dbReference type="InterPro" id="IPR012337">
    <property type="entry name" value="RNaseH-like_sf"/>
</dbReference>
<dbReference type="eggNOG" id="COG2801">
    <property type="taxonomic scope" value="Bacteria"/>
</dbReference>
<dbReference type="Pfam" id="PF13276">
    <property type="entry name" value="HTH_21"/>
    <property type="match status" value="1"/>
</dbReference>
<dbReference type="PANTHER" id="PTHR46889:SF5">
    <property type="entry name" value="INTEGRASE PROTEIN"/>
    <property type="match status" value="1"/>
</dbReference>
<dbReference type="PANTHER" id="PTHR46889">
    <property type="entry name" value="TRANSPOSASE INSF FOR INSERTION SEQUENCE IS3B-RELATED"/>
    <property type="match status" value="1"/>
</dbReference>